<dbReference type="OrthoDB" id="2506484at2759"/>
<reference evidence="1" key="1">
    <citation type="submission" date="2021-03" db="EMBL/GenBank/DDBJ databases">
        <title>Draft genome sequence of rust myrtle Austropuccinia psidii MF-1, a brazilian biotype.</title>
        <authorList>
            <person name="Quecine M.C."/>
            <person name="Pachon D.M.R."/>
            <person name="Bonatelli M.L."/>
            <person name="Correr F.H."/>
            <person name="Franceschini L.M."/>
            <person name="Leite T.F."/>
            <person name="Margarido G.R.A."/>
            <person name="Almeida C.A."/>
            <person name="Ferrarezi J.A."/>
            <person name="Labate C.A."/>
        </authorList>
    </citation>
    <scope>NUCLEOTIDE SEQUENCE</scope>
    <source>
        <strain evidence="1">MF-1</strain>
    </source>
</reference>
<protein>
    <submittedName>
        <fullName evidence="1">Uncharacterized protein</fullName>
    </submittedName>
</protein>
<proteinExistence type="predicted"/>
<sequence length="158" mass="18121">MHKNTYIGVYNPQCTAFLGLVNETCVEYSNKSHAFGFGVVIDRKDKAHQIGNNNETILSCTVCHNEWNPQERLQVNFDVTYIVRKKGSSSNFFRIFQTGREIGVSGPLIDWDEDNESWVVLVGRKEFCSRLLFLIPTNDVGHWCEPLIGTTVYDNIHY</sequence>
<dbReference type="AlphaFoldDB" id="A0A9Q3PGT9"/>
<organism evidence="1 2">
    <name type="scientific">Austropuccinia psidii MF-1</name>
    <dbReference type="NCBI Taxonomy" id="1389203"/>
    <lineage>
        <taxon>Eukaryota</taxon>
        <taxon>Fungi</taxon>
        <taxon>Dikarya</taxon>
        <taxon>Basidiomycota</taxon>
        <taxon>Pucciniomycotina</taxon>
        <taxon>Pucciniomycetes</taxon>
        <taxon>Pucciniales</taxon>
        <taxon>Sphaerophragmiaceae</taxon>
        <taxon>Austropuccinia</taxon>
    </lineage>
</organism>
<dbReference type="EMBL" id="AVOT02070629">
    <property type="protein sequence ID" value="MBW0561169.1"/>
    <property type="molecule type" value="Genomic_DNA"/>
</dbReference>
<gene>
    <name evidence="1" type="ORF">O181_100884</name>
</gene>
<dbReference type="Proteomes" id="UP000765509">
    <property type="component" value="Unassembled WGS sequence"/>
</dbReference>
<name>A0A9Q3PGT9_9BASI</name>
<accession>A0A9Q3PGT9</accession>
<evidence type="ECO:0000313" key="1">
    <source>
        <dbReference type="EMBL" id="MBW0561169.1"/>
    </source>
</evidence>
<keyword evidence="2" id="KW-1185">Reference proteome</keyword>
<comment type="caution">
    <text evidence="1">The sequence shown here is derived from an EMBL/GenBank/DDBJ whole genome shotgun (WGS) entry which is preliminary data.</text>
</comment>
<evidence type="ECO:0000313" key="2">
    <source>
        <dbReference type="Proteomes" id="UP000765509"/>
    </source>
</evidence>